<organism evidence="3">
    <name type="scientific">uncultured Acidimicrobiales bacterium</name>
    <dbReference type="NCBI Taxonomy" id="310071"/>
    <lineage>
        <taxon>Bacteria</taxon>
        <taxon>Bacillati</taxon>
        <taxon>Actinomycetota</taxon>
        <taxon>Acidimicrobiia</taxon>
        <taxon>Acidimicrobiales</taxon>
        <taxon>environmental samples</taxon>
    </lineage>
</organism>
<dbReference type="AlphaFoldDB" id="A0A6J4JDG7"/>
<evidence type="ECO:0000256" key="1">
    <source>
        <dbReference type="SAM" id="MobiDB-lite"/>
    </source>
</evidence>
<dbReference type="EMBL" id="CADCTB010000210">
    <property type="protein sequence ID" value="CAA9274504.1"/>
    <property type="molecule type" value="Genomic_DNA"/>
</dbReference>
<sequence>MAQCNGRATATFTMGLTDRPKEAPAMEDRVRDIEQAPTPARMLMRGAIKRCPNCGARGLFTNWFRMAERCPTCDYRFEREEGFFLGAYVMNLAIAQGLVMLLAVVPTIVLLNADADASLVPAMVGGLIGAVLAPLFFYPFSKTLWVAIELTLRPVDETEPSDVRPGRPERTESAAAVRPVR</sequence>
<accession>A0A6J4JDG7</accession>
<protein>
    <recommendedName>
        <fullName evidence="4">DUF983 domain-containing protein</fullName>
    </recommendedName>
</protein>
<feature type="transmembrane region" description="Helical" evidence="2">
    <location>
        <begin position="85"/>
        <end position="111"/>
    </location>
</feature>
<evidence type="ECO:0008006" key="4">
    <source>
        <dbReference type="Google" id="ProtNLM"/>
    </source>
</evidence>
<feature type="transmembrane region" description="Helical" evidence="2">
    <location>
        <begin position="117"/>
        <end position="138"/>
    </location>
</feature>
<keyword evidence="2" id="KW-0812">Transmembrane</keyword>
<keyword evidence="2" id="KW-1133">Transmembrane helix</keyword>
<keyword evidence="2" id="KW-0472">Membrane</keyword>
<feature type="compositionally biased region" description="Basic and acidic residues" evidence="1">
    <location>
        <begin position="161"/>
        <end position="172"/>
    </location>
</feature>
<evidence type="ECO:0000256" key="2">
    <source>
        <dbReference type="SAM" id="Phobius"/>
    </source>
</evidence>
<name>A0A6J4JDG7_9ACTN</name>
<reference evidence="3" key="1">
    <citation type="submission" date="2020-02" db="EMBL/GenBank/DDBJ databases">
        <authorList>
            <person name="Meier V. D."/>
        </authorList>
    </citation>
    <scope>NUCLEOTIDE SEQUENCE</scope>
    <source>
        <strain evidence="3">AVDCRST_MAG10</strain>
    </source>
</reference>
<evidence type="ECO:0000313" key="3">
    <source>
        <dbReference type="EMBL" id="CAA9274504.1"/>
    </source>
</evidence>
<dbReference type="InterPro" id="IPR009325">
    <property type="entry name" value="DUF983"/>
</dbReference>
<dbReference type="Pfam" id="PF06170">
    <property type="entry name" value="DUF983"/>
    <property type="match status" value="1"/>
</dbReference>
<gene>
    <name evidence="3" type="ORF">AVDCRST_MAG10-3512</name>
</gene>
<feature type="region of interest" description="Disordered" evidence="1">
    <location>
        <begin position="157"/>
        <end position="181"/>
    </location>
</feature>
<proteinExistence type="predicted"/>